<dbReference type="InterPro" id="IPR033905">
    <property type="entry name" value="Secretory_peroxidase"/>
</dbReference>
<dbReference type="CDD" id="cd00693">
    <property type="entry name" value="secretory_peroxidase"/>
    <property type="match status" value="1"/>
</dbReference>
<keyword evidence="6 20" id="KW-0575">Peroxidase</keyword>
<name>A0A2S3IDZ2_9POAL</name>
<comment type="cofactor">
    <cofactor evidence="17 20">
        <name>Ca(2+)</name>
        <dbReference type="ChEBI" id="CHEBI:29108"/>
    </cofactor>
    <text evidence="17 20">Binds 2 calcium ions per subunit.</text>
</comment>
<dbReference type="InterPro" id="IPR010255">
    <property type="entry name" value="Haem_peroxidase_sf"/>
</dbReference>
<comment type="cofactor">
    <cofactor evidence="17 20">
        <name>heme b</name>
        <dbReference type="ChEBI" id="CHEBI:60344"/>
    </cofactor>
    <text evidence="17 20">Binds 1 heme b (iron(II)-protoporphyrin IX) group per subunit.</text>
</comment>
<dbReference type="FunFam" id="1.10.420.10:FF:000006">
    <property type="entry name" value="Peroxidase"/>
    <property type="match status" value="1"/>
</dbReference>
<keyword evidence="5 20" id="KW-0964">Secreted</keyword>
<evidence type="ECO:0000256" key="21">
    <source>
        <dbReference type="SAM" id="MobiDB-lite"/>
    </source>
</evidence>
<evidence type="ECO:0000256" key="15">
    <source>
        <dbReference type="PIRSR" id="PIRSR600823-1"/>
    </source>
</evidence>
<dbReference type="GO" id="GO:0046872">
    <property type="term" value="F:metal ion binding"/>
    <property type="evidence" value="ECO:0007669"/>
    <property type="project" value="UniProtKB-UniRule"/>
</dbReference>
<dbReference type="GO" id="GO:0020037">
    <property type="term" value="F:heme binding"/>
    <property type="evidence" value="ECO:0007669"/>
    <property type="project" value="UniProtKB-UniRule"/>
</dbReference>
<dbReference type="InterPro" id="IPR019793">
    <property type="entry name" value="Peroxidases_heam-ligand_BS"/>
</dbReference>
<evidence type="ECO:0000256" key="5">
    <source>
        <dbReference type="ARBA" id="ARBA00022525"/>
    </source>
</evidence>
<keyword evidence="11 17" id="KW-0408">Iron</keyword>
<dbReference type="Gramene" id="PAN42393">
    <property type="protein sequence ID" value="PAN42393"/>
    <property type="gene ID" value="PAHAL_8G126900"/>
</dbReference>
<gene>
    <name evidence="23" type="ORF">PAHAL_8G126900</name>
</gene>
<feature type="binding site" description="axial binding residue" evidence="17">
    <location>
        <position position="193"/>
    </location>
    <ligand>
        <name>heme b</name>
        <dbReference type="ChEBI" id="CHEBI:60344"/>
    </ligand>
    <ligandPart>
        <name>Fe</name>
        <dbReference type="ChEBI" id="CHEBI:18248"/>
    </ligandPart>
</feature>
<keyword evidence="20" id="KW-0732">Signal</keyword>
<evidence type="ECO:0000256" key="7">
    <source>
        <dbReference type="ARBA" id="ARBA00022617"/>
    </source>
</evidence>
<keyword evidence="12 19" id="KW-1015">Disulfide bond</keyword>
<feature type="site" description="Transition state stabilizer" evidence="18">
    <location>
        <position position="60"/>
    </location>
</feature>
<dbReference type="AlphaFoldDB" id="A0A2S3IDZ2"/>
<dbReference type="InterPro" id="IPR019794">
    <property type="entry name" value="Peroxidases_AS"/>
</dbReference>
<evidence type="ECO:0000256" key="9">
    <source>
        <dbReference type="ARBA" id="ARBA00022837"/>
    </source>
</evidence>
<keyword evidence="13" id="KW-0325">Glycoprotein</keyword>
<evidence type="ECO:0000256" key="19">
    <source>
        <dbReference type="PIRSR" id="PIRSR600823-5"/>
    </source>
</evidence>
<feature type="binding site" evidence="17">
    <location>
        <position position="244"/>
    </location>
    <ligand>
        <name>Ca(2+)</name>
        <dbReference type="ChEBI" id="CHEBI:29108"/>
        <label>2</label>
    </ligand>
</feature>
<feature type="binding site" evidence="17">
    <location>
        <position position="87"/>
    </location>
    <ligand>
        <name>Ca(2+)</name>
        <dbReference type="ChEBI" id="CHEBI:29108"/>
        <label>1</label>
    </ligand>
</feature>
<reference evidence="23" key="1">
    <citation type="submission" date="2018-04" db="EMBL/GenBank/DDBJ databases">
        <title>WGS assembly of Panicum hallii.</title>
        <authorList>
            <person name="Lovell J."/>
            <person name="Jenkins J."/>
            <person name="Lowry D."/>
            <person name="Mamidi S."/>
            <person name="Sreedasyam A."/>
            <person name="Weng X."/>
            <person name="Barry K."/>
            <person name="Bonette J."/>
            <person name="Campitelli B."/>
            <person name="Daum C."/>
            <person name="Gordon S."/>
            <person name="Gould B."/>
            <person name="Lipzen A."/>
            <person name="Macqueen A."/>
            <person name="Palacio-Mejia J."/>
            <person name="Plott C."/>
            <person name="Shakirov E."/>
            <person name="Shu S."/>
            <person name="Yoshinaga Y."/>
            <person name="Zane M."/>
            <person name="Rokhsar D."/>
            <person name="Grimwood J."/>
            <person name="Schmutz J."/>
            <person name="Juenger T."/>
        </authorList>
    </citation>
    <scope>NUCLEOTIDE SEQUENCE [LARGE SCALE GENOMIC DNA]</scope>
    <source>
        <strain evidence="23">FIL2</strain>
    </source>
</reference>
<evidence type="ECO:0000256" key="3">
    <source>
        <dbReference type="ARBA" id="ARBA00006873"/>
    </source>
</evidence>
<accession>A0A2S3IDZ2</accession>
<feature type="domain" description="Plant heme peroxidase family profile" evidence="22">
    <location>
        <begin position="23"/>
        <end position="321"/>
    </location>
</feature>
<evidence type="ECO:0000256" key="11">
    <source>
        <dbReference type="ARBA" id="ARBA00023004"/>
    </source>
</evidence>
<dbReference type="Gene3D" id="1.10.520.10">
    <property type="match status" value="1"/>
</dbReference>
<evidence type="ECO:0000256" key="10">
    <source>
        <dbReference type="ARBA" id="ARBA00023002"/>
    </source>
</evidence>
<dbReference type="SUPFAM" id="SSF48113">
    <property type="entry name" value="Heme-dependent peroxidases"/>
    <property type="match status" value="1"/>
</dbReference>
<dbReference type="FunFam" id="1.10.520.10:FF:000039">
    <property type="entry name" value="Os07g0639500 protein"/>
    <property type="match status" value="1"/>
</dbReference>
<evidence type="ECO:0000256" key="12">
    <source>
        <dbReference type="ARBA" id="ARBA00023157"/>
    </source>
</evidence>
<dbReference type="PANTHER" id="PTHR31235">
    <property type="entry name" value="PEROXIDASE 25-RELATED"/>
    <property type="match status" value="1"/>
</dbReference>
<feature type="disulfide bond" evidence="19">
    <location>
        <begin position="120"/>
        <end position="317"/>
    </location>
</feature>
<feature type="binding site" evidence="17">
    <location>
        <position position="72"/>
    </location>
    <ligand>
        <name>Ca(2+)</name>
        <dbReference type="ChEBI" id="CHEBI:29108"/>
        <label>1</label>
    </ligand>
</feature>
<organism evidence="23">
    <name type="scientific">Panicum hallii</name>
    <dbReference type="NCBI Taxonomy" id="206008"/>
    <lineage>
        <taxon>Eukaryota</taxon>
        <taxon>Viridiplantae</taxon>
        <taxon>Streptophyta</taxon>
        <taxon>Embryophyta</taxon>
        <taxon>Tracheophyta</taxon>
        <taxon>Spermatophyta</taxon>
        <taxon>Magnoliopsida</taxon>
        <taxon>Liliopsida</taxon>
        <taxon>Poales</taxon>
        <taxon>Poaceae</taxon>
        <taxon>PACMAD clade</taxon>
        <taxon>Panicoideae</taxon>
        <taxon>Panicodae</taxon>
        <taxon>Paniceae</taxon>
        <taxon>Panicinae</taxon>
        <taxon>Panicum</taxon>
        <taxon>Panicum sect. Panicum</taxon>
    </lineage>
</organism>
<feature type="binding site" evidence="16">
    <location>
        <position position="163"/>
    </location>
    <ligand>
        <name>substrate</name>
    </ligand>
</feature>
<dbReference type="PROSITE" id="PS00436">
    <property type="entry name" value="PEROXIDASE_2"/>
    <property type="match status" value="1"/>
</dbReference>
<evidence type="ECO:0000256" key="13">
    <source>
        <dbReference type="ARBA" id="ARBA00023180"/>
    </source>
</evidence>
<comment type="catalytic activity">
    <reaction evidence="1 20">
        <text>2 a phenolic donor + H2O2 = 2 a phenolic radical donor + 2 H2O</text>
        <dbReference type="Rhea" id="RHEA:56136"/>
        <dbReference type="ChEBI" id="CHEBI:15377"/>
        <dbReference type="ChEBI" id="CHEBI:16240"/>
        <dbReference type="ChEBI" id="CHEBI:139520"/>
        <dbReference type="ChEBI" id="CHEBI:139521"/>
        <dbReference type="EC" id="1.11.1.7"/>
    </reaction>
</comment>
<dbReference type="InterPro" id="IPR002016">
    <property type="entry name" value="Haem_peroxidase"/>
</dbReference>
<feature type="binding site" evidence="17">
    <location>
        <position position="241"/>
    </location>
    <ligand>
        <name>Ca(2+)</name>
        <dbReference type="ChEBI" id="CHEBI:29108"/>
        <label>2</label>
    </ligand>
</feature>
<dbReference type="InterPro" id="IPR000823">
    <property type="entry name" value="Peroxidase_pln"/>
</dbReference>
<dbReference type="PROSITE" id="PS00435">
    <property type="entry name" value="PEROXIDASE_1"/>
    <property type="match status" value="1"/>
</dbReference>
<feature type="region of interest" description="Disordered" evidence="21">
    <location>
        <begin position="78"/>
        <end position="99"/>
    </location>
</feature>
<feature type="binding site" evidence="17">
    <location>
        <position position="249"/>
    </location>
    <ligand>
        <name>Ca(2+)</name>
        <dbReference type="ChEBI" id="CHEBI:29108"/>
        <label>2</label>
    </ligand>
</feature>
<feature type="binding site" evidence="17">
    <location>
        <position position="68"/>
    </location>
    <ligand>
        <name>Ca(2+)</name>
        <dbReference type="ChEBI" id="CHEBI:29108"/>
        <label>1</label>
    </ligand>
</feature>
<evidence type="ECO:0000256" key="2">
    <source>
        <dbReference type="ARBA" id="ARBA00004613"/>
    </source>
</evidence>
<evidence type="ECO:0000256" key="6">
    <source>
        <dbReference type="ARBA" id="ARBA00022559"/>
    </source>
</evidence>
<dbReference type="GO" id="GO:0042744">
    <property type="term" value="P:hydrogen peroxide catabolic process"/>
    <property type="evidence" value="ECO:0007669"/>
    <property type="project" value="UniProtKB-KW"/>
</dbReference>
<proteinExistence type="inferred from homology"/>
<feature type="signal peptide" evidence="20">
    <location>
        <begin position="1"/>
        <end position="23"/>
    </location>
</feature>
<evidence type="ECO:0000256" key="8">
    <source>
        <dbReference type="ARBA" id="ARBA00022723"/>
    </source>
</evidence>
<feature type="binding site" evidence="17">
    <location>
        <position position="65"/>
    </location>
    <ligand>
        <name>Ca(2+)</name>
        <dbReference type="ChEBI" id="CHEBI:29108"/>
        <label>1</label>
    </ligand>
</feature>
<evidence type="ECO:0000259" key="22">
    <source>
        <dbReference type="PROSITE" id="PS50873"/>
    </source>
</evidence>
<comment type="similarity">
    <text evidence="20">Belongs to the peroxidase family. Classical plant (class III) peroxidase subfamily.</text>
</comment>
<evidence type="ECO:0000256" key="14">
    <source>
        <dbReference type="ARBA" id="ARBA00023324"/>
    </source>
</evidence>
<dbReference type="EMBL" id="CM008053">
    <property type="protein sequence ID" value="PAN42393.1"/>
    <property type="molecule type" value="Genomic_DNA"/>
</dbReference>
<dbReference type="PRINTS" id="PR00461">
    <property type="entry name" value="PLPEROXIDASE"/>
</dbReference>
<feature type="active site" description="Proton acceptor" evidence="15">
    <location>
        <position position="64"/>
    </location>
</feature>
<dbReference type="PROSITE" id="PS50873">
    <property type="entry name" value="PEROXIDASE_4"/>
    <property type="match status" value="1"/>
</dbReference>
<feature type="disulfide bond" evidence="19">
    <location>
        <begin position="66"/>
        <end position="71"/>
    </location>
</feature>
<feature type="disulfide bond" evidence="19">
    <location>
        <begin position="33"/>
        <end position="114"/>
    </location>
</feature>
<keyword evidence="14 20" id="KW-0376">Hydrogen peroxide</keyword>
<keyword evidence="10 20" id="KW-0560">Oxidoreductase</keyword>
<dbReference type="GO" id="GO:0006979">
    <property type="term" value="P:response to oxidative stress"/>
    <property type="evidence" value="ECO:0007669"/>
    <property type="project" value="UniProtKB-UniRule"/>
</dbReference>
<evidence type="ECO:0000256" key="20">
    <source>
        <dbReference type="RuleBase" id="RU362060"/>
    </source>
</evidence>
<dbReference type="GO" id="GO:0140825">
    <property type="term" value="F:lactoperoxidase activity"/>
    <property type="evidence" value="ECO:0007669"/>
    <property type="project" value="UniProtKB-EC"/>
</dbReference>
<feature type="binding site" evidence="17">
    <location>
        <position position="74"/>
    </location>
    <ligand>
        <name>Ca(2+)</name>
        <dbReference type="ChEBI" id="CHEBI:29108"/>
        <label>1</label>
    </ligand>
</feature>
<dbReference type="EC" id="1.11.1.7" evidence="4 20"/>
<comment type="similarity">
    <text evidence="3">Belongs to the peroxidase family. Ascorbate peroxidase subfamily.</text>
</comment>
<dbReference type="Proteomes" id="UP000243499">
    <property type="component" value="Chromosome 8"/>
</dbReference>
<comment type="function">
    <text evidence="20">Removal of H(2)O(2), oxidation of toxic reductants, biosynthesis and degradation of lignin, suberization, auxin catabolism, response to environmental stresses such as wounding, pathogen attack and oxidative stress.</text>
</comment>
<feature type="binding site" evidence="17">
    <location>
        <position position="70"/>
    </location>
    <ligand>
        <name>Ca(2+)</name>
        <dbReference type="ChEBI" id="CHEBI:29108"/>
        <label>1</label>
    </ligand>
</feature>
<dbReference type="PRINTS" id="PR00458">
    <property type="entry name" value="PEROXIDASE"/>
</dbReference>
<keyword evidence="9 17" id="KW-0106">Calcium</keyword>
<dbReference type="GO" id="GO:0005576">
    <property type="term" value="C:extracellular region"/>
    <property type="evidence" value="ECO:0007669"/>
    <property type="project" value="UniProtKB-SubCell"/>
</dbReference>
<protein>
    <recommendedName>
        <fullName evidence="4 20">Peroxidase</fullName>
        <ecNumber evidence="4 20">1.11.1.7</ecNumber>
    </recommendedName>
</protein>
<keyword evidence="8 17" id="KW-0479">Metal-binding</keyword>
<feature type="disulfide bond" evidence="19">
    <location>
        <begin position="200"/>
        <end position="226"/>
    </location>
</feature>
<comment type="subcellular location">
    <subcellularLocation>
        <location evidence="2 20">Secreted</location>
    </subcellularLocation>
</comment>
<sequence length="321" mass="34018">MATAFRPWFLLSCGLLLAAACHGLQVGFYQKTCPRAEAIVRAEVQKAVRRDPGLGAGLIRMLFHDCFVEGCDGSILLDPTPANPRPEKKGPPNDSSQRSYEVIDAAKRALEKACPGTVSCADVVAFAARDASDLLSGSRISFAMPGGRLDGRRSLESQTSVLPPPFANLNTLAARFAAKGLGVEDLVVLSGAHSVGRSHCSSFVAERIASPSDMDAALAAQLRRQCPASPSLGNDPVVAEDAVTPNALDNQYYRNLLDRKVLFTSDAVLMSSAQTAGMVGDLARPDGTWEKKFAAAMVKLASIGVKTGSDGDIRKKCRVVN</sequence>
<evidence type="ECO:0000256" key="17">
    <source>
        <dbReference type="PIRSR" id="PIRSR600823-3"/>
    </source>
</evidence>
<keyword evidence="7 20" id="KW-0349">Heme</keyword>
<evidence type="ECO:0000256" key="1">
    <source>
        <dbReference type="ARBA" id="ARBA00000189"/>
    </source>
</evidence>
<feature type="chain" id="PRO_5015369149" description="Peroxidase" evidence="20">
    <location>
        <begin position="24"/>
        <end position="321"/>
    </location>
</feature>
<evidence type="ECO:0000256" key="18">
    <source>
        <dbReference type="PIRSR" id="PIRSR600823-4"/>
    </source>
</evidence>
<dbReference type="PROSITE" id="PS51257">
    <property type="entry name" value="PROKAR_LIPOPROTEIN"/>
    <property type="match status" value="1"/>
</dbReference>
<evidence type="ECO:0000256" key="4">
    <source>
        <dbReference type="ARBA" id="ARBA00012313"/>
    </source>
</evidence>
<dbReference type="Pfam" id="PF00141">
    <property type="entry name" value="peroxidase"/>
    <property type="match status" value="1"/>
</dbReference>
<evidence type="ECO:0000313" key="23">
    <source>
        <dbReference type="EMBL" id="PAN42393.1"/>
    </source>
</evidence>
<dbReference type="Gene3D" id="1.10.420.10">
    <property type="entry name" value="Peroxidase, domain 2"/>
    <property type="match status" value="1"/>
</dbReference>
<evidence type="ECO:0000256" key="16">
    <source>
        <dbReference type="PIRSR" id="PIRSR600823-2"/>
    </source>
</evidence>